<dbReference type="GO" id="GO:0015648">
    <property type="term" value="F:lipid-linked peptidoglycan transporter activity"/>
    <property type="evidence" value="ECO:0007669"/>
    <property type="project" value="TreeGrafter"/>
</dbReference>
<dbReference type="GO" id="GO:0005886">
    <property type="term" value="C:plasma membrane"/>
    <property type="evidence" value="ECO:0007669"/>
    <property type="project" value="TreeGrafter"/>
</dbReference>
<feature type="transmembrane region" description="Helical" evidence="17">
    <location>
        <begin position="50"/>
        <end position="66"/>
    </location>
</feature>
<organism evidence="18 19">
    <name type="scientific">Candidatus Faecenecus gallistercoris</name>
    <dbReference type="NCBI Taxonomy" id="2840793"/>
    <lineage>
        <taxon>Bacteria</taxon>
        <taxon>Bacillati</taxon>
        <taxon>Bacillota</taxon>
        <taxon>Bacillota incertae sedis</taxon>
        <taxon>Candidatus Faecenecus</taxon>
    </lineage>
</organism>
<evidence type="ECO:0000256" key="7">
    <source>
        <dbReference type="ARBA" id="ARBA00022989"/>
    </source>
</evidence>
<feature type="transmembrane region" description="Helical" evidence="17">
    <location>
        <begin position="164"/>
        <end position="182"/>
    </location>
</feature>
<feature type="transmembrane region" description="Helical" evidence="17">
    <location>
        <begin position="73"/>
        <end position="96"/>
    </location>
</feature>
<comment type="similarity">
    <text evidence="11">Belongs to the SEDS family. FtsW subfamily.</text>
</comment>
<keyword evidence="4 17" id="KW-0812">Transmembrane</keyword>
<evidence type="ECO:0000256" key="15">
    <source>
        <dbReference type="ARBA" id="ARBA00049902"/>
    </source>
</evidence>
<comment type="catalytic activity">
    <reaction evidence="15">
        <text>[GlcNAc-(1-&gt;4)-Mur2Ac(oyl-L-Ala-gamma-D-Glu-L-Lys-D-Ala-D-Ala)](n)-di-trans,octa-cis-undecaprenyl diphosphate + beta-D-GlcNAc-(1-&gt;4)-Mur2Ac(oyl-L-Ala-gamma-D-Glu-L-Lys-D-Ala-D-Ala)-di-trans,octa-cis-undecaprenyl diphosphate = [GlcNAc-(1-&gt;4)-Mur2Ac(oyl-L-Ala-gamma-D-Glu-L-Lys-D-Ala-D-Ala)](n+1)-di-trans,octa-cis-undecaprenyl diphosphate + di-trans,octa-cis-undecaprenyl diphosphate + H(+)</text>
        <dbReference type="Rhea" id="RHEA:23708"/>
        <dbReference type="Rhea" id="RHEA-COMP:9602"/>
        <dbReference type="Rhea" id="RHEA-COMP:9603"/>
        <dbReference type="ChEBI" id="CHEBI:15378"/>
        <dbReference type="ChEBI" id="CHEBI:58405"/>
        <dbReference type="ChEBI" id="CHEBI:60033"/>
        <dbReference type="ChEBI" id="CHEBI:78435"/>
        <dbReference type="EC" id="2.4.99.28"/>
    </reaction>
</comment>
<evidence type="ECO:0000256" key="1">
    <source>
        <dbReference type="ARBA" id="ARBA00004141"/>
    </source>
</evidence>
<dbReference type="EMBL" id="DVFU01000039">
    <property type="protein sequence ID" value="HIQ64484.1"/>
    <property type="molecule type" value="Genomic_DNA"/>
</dbReference>
<evidence type="ECO:0000313" key="18">
    <source>
        <dbReference type="EMBL" id="HIQ64484.1"/>
    </source>
</evidence>
<evidence type="ECO:0000256" key="5">
    <source>
        <dbReference type="ARBA" id="ARBA00022960"/>
    </source>
</evidence>
<evidence type="ECO:0000256" key="14">
    <source>
        <dbReference type="ARBA" id="ARBA00044770"/>
    </source>
</evidence>
<feature type="transmembrane region" description="Helical" evidence="17">
    <location>
        <begin position="352"/>
        <end position="372"/>
    </location>
</feature>
<dbReference type="GO" id="GO:0008955">
    <property type="term" value="F:peptidoglycan glycosyltransferase activity"/>
    <property type="evidence" value="ECO:0007669"/>
    <property type="project" value="UniProtKB-EC"/>
</dbReference>
<evidence type="ECO:0000313" key="19">
    <source>
        <dbReference type="Proteomes" id="UP000886725"/>
    </source>
</evidence>
<comment type="subcellular location">
    <subcellularLocation>
        <location evidence="1">Membrane</location>
        <topology evidence="1">Multi-pass membrane protein</topology>
    </subcellularLocation>
</comment>
<feature type="transmembrane region" description="Helical" evidence="17">
    <location>
        <begin position="108"/>
        <end position="127"/>
    </location>
</feature>
<evidence type="ECO:0000256" key="2">
    <source>
        <dbReference type="ARBA" id="ARBA00022676"/>
    </source>
</evidence>
<evidence type="ECO:0000256" key="12">
    <source>
        <dbReference type="ARBA" id="ARBA00041185"/>
    </source>
</evidence>
<sequence>MLKRFKKIDKPLLIITIILIAIGLVMIFSASNVAAFRSSGDSYRYLKRQLMVLAVCAVATIVILKFKTSSYKALSWAAVIGIGLALAGLFVLGTVRNDTLGWYDLGPFLFQPSEFAKVILIVWMASYYDTKKKENLEQYMFVFFPVIVAVVFFFLIMFQPDLGTALIFSFIAMYMFFASPISKKIKKQIGMLLFFLVVMIILIGVTTKFSFLEEHQRERIFMSMSNPCSSENFYDQGNQLCNGYIAINNGGLFGLGLGNSIQKNLYLPEAYTDFIFCIIMEELGLVGAGVILLLYFLLIGRIVKIGKDSKTDRGAMLCYGIAVYFLIHIVVNLLGIFGWLPMTGIPLPFLSYGGSYTICTLSALAIVQRVNIENVNEREKEMKQNMKKTKKLAPNGK</sequence>
<dbReference type="EC" id="2.4.99.28" evidence="14"/>
<dbReference type="PANTHER" id="PTHR30474">
    <property type="entry name" value="CELL CYCLE PROTEIN"/>
    <property type="match status" value="1"/>
</dbReference>
<keyword evidence="3" id="KW-0808">Transferase</keyword>
<feature type="transmembrane region" description="Helical" evidence="17">
    <location>
        <begin position="283"/>
        <end position="303"/>
    </location>
</feature>
<evidence type="ECO:0000256" key="17">
    <source>
        <dbReference type="SAM" id="Phobius"/>
    </source>
</evidence>
<dbReference type="AlphaFoldDB" id="A0A9D0YYM1"/>
<keyword evidence="7 17" id="KW-1133">Transmembrane helix</keyword>
<reference evidence="18" key="2">
    <citation type="journal article" date="2021" name="PeerJ">
        <title>Extensive microbial diversity within the chicken gut microbiome revealed by metagenomics and culture.</title>
        <authorList>
            <person name="Gilroy R."/>
            <person name="Ravi A."/>
            <person name="Getino M."/>
            <person name="Pursley I."/>
            <person name="Horton D.L."/>
            <person name="Alikhan N.F."/>
            <person name="Baker D."/>
            <person name="Gharbi K."/>
            <person name="Hall N."/>
            <person name="Watson M."/>
            <person name="Adriaenssens E.M."/>
            <person name="Foster-Nyarko E."/>
            <person name="Jarju S."/>
            <person name="Secka A."/>
            <person name="Antonio M."/>
            <person name="Oren A."/>
            <person name="Chaudhuri R.R."/>
            <person name="La Ragione R."/>
            <person name="Hildebrand F."/>
            <person name="Pallen M.J."/>
        </authorList>
    </citation>
    <scope>NUCLEOTIDE SEQUENCE</scope>
    <source>
        <strain evidence="18">CHK165-10780</strain>
    </source>
</reference>
<gene>
    <name evidence="18" type="ORF">IAC85_01970</name>
</gene>
<dbReference type="Pfam" id="PF01098">
    <property type="entry name" value="FTSW_RODA_SPOVE"/>
    <property type="match status" value="1"/>
</dbReference>
<keyword evidence="2" id="KW-0328">Glycosyltransferase</keyword>
<dbReference type="GO" id="GO:0009252">
    <property type="term" value="P:peptidoglycan biosynthetic process"/>
    <property type="evidence" value="ECO:0007669"/>
    <property type="project" value="UniProtKB-KW"/>
</dbReference>
<dbReference type="GO" id="GO:0051301">
    <property type="term" value="P:cell division"/>
    <property type="evidence" value="ECO:0007669"/>
    <property type="project" value="InterPro"/>
</dbReference>
<name>A0A9D0YYM1_9FIRM</name>
<proteinExistence type="inferred from homology"/>
<protein>
    <recommendedName>
        <fullName evidence="12">Probable peptidoglycan glycosyltransferase FtsW</fullName>
        <ecNumber evidence="14">2.4.99.28</ecNumber>
    </recommendedName>
    <alternativeName>
        <fullName evidence="13">Cell division protein FtsW</fullName>
    </alternativeName>
    <alternativeName>
        <fullName evidence="10">Cell wall polymerase</fullName>
    </alternativeName>
    <alternativeName>
        <fullName evidence="9">Peptidoglycan polymerase</fullName>
    </alternativeName>
</protein>
<evidence type="ECO:0000256" key="13">
    <source>
        <dbReference type="ARBA" id="ARBA00041418"/>
    </source>
</evidence>
<evidence type="ECO:0000256" key="4">
    <source>
        <dbReference type="ARBA" id="ARBA00022692"/>
    </source>
</evidence>
<feature type="transmembrane region" description="Helical" evidence="17">
    <location>
        <begin position="139"/>
        <end position="158"/>
    </location>
</feature>
<dbReference type="InterPro" id="IPR001182">
    <property type="entry name" value="FtsW/RodA"/>
</dbReference>
<dbReference type="PANTHER" id="PTHR30474:SF2">
    <property type="entry name" value="PEPTIDOGLYCAN GLYCOSYLTRANSFERASE FTSW-RELATED"/>
    <property type="match status" value="1"/>
</dbReference>
<accession>A0A9D0YYM1</accession>
<keyword evidence="6" id="KW-0573">Peptidoglycan synthesis</keyword>
<evidence type="ECO:0000256" key="16">
    <source>
        <dbReference type="ARBA" id="ARBA00049966"/>
    </source>
</evidence>
<comment type="caution">
    <text evidence="18">The sequence shown here is derived from an EMBL/GenBank/DDBJ whole genome shotgun (WGS) entry which is preliminary data.</text>
</comment>
<comment type="function">
    <text evidence="16">Peptidoglycan polymerase that is essential for cell division.</text>
</comment>
<evidence type="ECO:0000256" key="6">
    <source>
        <dbReference type="ARBA" id="ARBA00022984"/>
    </source>
</evidence>
<keyword evidence="8 17" id="KW-0472">Membrane</keyword>
<feature type="transmembrane region" description="Helical" evidence="17">
    <location>
        <begin position="189"/>
        <end position="212"/>
    </location>
</feature>
<dbReference type="GO" id="GO:0032153">
    <property type="term" value="C:cell division site"/>
    <property type="evidence" value="ECO:0007669"/>
    <property type="project" value="TreeGrafter"/>
</dbReference>
<keyword evidence="5" id="KW-0133">Cell shape</keyword>
<evidence type="ECO:0000256" key="3">
    <source>
        <dbReference type="ARBA" id="ARBA00022679"/>
    </source>
</evidence>
<evidence type="ECO:0000256" key="11">
    <source>
        <dbReference type="ARBA" id="ARBA00038053"/>
    </source>
</evidence>
<reference evidence="18" key="1">
    <citation type="submission" date="2020-10" db="EMBL/GenBank/DDBJ databases">
        <authorList>
            <person name="Gilroy R."/>
        </authorList>
    </citation>
    <scope>NUCLEOTIDE SEQUENCE</scope>
    <source>
        <strain evidence="18">CHK165-10780</strain>
    </source>
</reference>
<dbReference type="GO" id="GO:0008360">
    <property type="term" value="P:regulation of cell shape"/>
    <property type="evidence" value="ECO:0007669"/>
    <property type="project" value="UniProtKB-KW"/>
</dbReference>
<feature type="transmembrane region" description="Helical" evidence="17">
    <location>
        <begin position="315"/>
        <end position="340"/>
    </location>
</feature>
<evidence type="ECO:0000256" key="8">
    <source>
        <dbReference type="ARBA" id="ARBA00023136"/>
    </source>
</evidence>
<evidence type="ECO:0000256" key="10">
    <source>
        <dbReference type="ARBA" id="ARBA00033270"/>
    </source>
</evidence>
<feature type="transmembrane region" description="Helical" evidence="17">
    <location>
        <begin position="12"/>
        <end position="30"/>
    </location>
</feature>
<dbReference type="Proteomes" id="UP000886725">
    <property type="component" value="Unassembled WGS sequence"/>
</dbReference>
<evidence type="ECO:0000256" key="9">
    <source>
        <dbReference type="ARBA" id="ARBA00032370"/>
    </source>
</evidence>